<evidence type="ECO:0000313" key="2">
    <source>
        <dbReference type="EMBL" id="MBC5647793.1"/>
    </source>
</evidence>
<dbReference type="SUPFAM" id="SSF51726">
    <property type="entry name" value="UROD/MetE-like"/>
    <property type="match status" value="1"/>
</dbReference>
<comment type="caution">
    <text evidence="2">The sequence shown here is derived from an EMBL/GenBank/DDBJ whole genome shotgun (WGS) entry which is preliminary data.</text>
</comment>
<reference evidence="2 3" key="1">
    <citation type="submission" date="2020-08" db="EMBL/GenBank/DDBJ databases">
        <title>Genome public.</title>
        <authorList>
            <person name="Liu C."/>
            <person name="Sun Q."/>
        </authorList>
    </citation>
    <scope>NUCLEOTIDE SEQUENCE [LARGE SCALE GENOMIC DNA]</scope>
    <source>
        <strain evidence="2 3">NSJ-35</strain>
    </source>
</reference>
<dbReference type="RefSeq" id="WP_186857306.1">
    <property type="nucleotide sequence ID" value="NZ_JACOON010000002.1"/>
</dbReference>
<keyword evidence="3" id="KW-1185">Reference proteome</keyword>
<dbReference type="PANTHER" id="PTHR47099">
    <property type="entry name" value="METHYLCOBAMIDE:COM METHYLTRANSFERASE MTBA"/>
    <property type="match status" value="1"/>
</dbReference>
<dbReference type="Gene3D" id="3.20.20.210">
    <property type="match status" value="1"/>
</dbReference>
<evidence type="ECO:0000313" key="3">
    <source>
        <dbReference type="Proteomes" id="UP000606889"/>
    </source>
</evidence>
<evidence type="ECO:0000259" key="1">
    <source>
        <dbReference type="Pfam" id="PF01208"/>
    </source>
</evidence>
<dbReference type="InterPro" id="IPR052024">
    <property type="entry name" value="Methanogen_methyltrans"/>
</dbReference>
<accession>A0ABR7EDD5</accession>
<sequence length="384" mass="44275">MTKKERIMNVFEHKDVDYLPSQITFSDRKRDQLFAETMGFASEYELFEYFENHIYWTYSGDDTAIFYRNDIELMKQLEEEGYTIVDEEDGIIFDRWGGGLVVEADGICWIPGIFEGDEKANKIRRKYLPEKFIRLMEMPLKEGVAAYEAPDPLEAGNLKWLIRDKDGVEGDLCVIPAGYVGTYERAYTLLGWEQYMTEIALNPELVSQMMDKITDHKIALGKKKAELGYKIIHHGDDLGTQLSGFFSKDMFREIILPQYKKMFKSFKENGQYIFMHSCGCLMDYLPDLIDIGLDGLEPIQPCNDLKRLKEEFGKELVFMGGIDSQKLPFLTPGEVKEMALEVMTILGKDGGYIIAPSQEIMWDVPDENVVALVDTIKEYRDKVM</sequence>
<organism evidence="2 3">
    <name type="scientific">Christensenella tenuis</name>
    <dbReference type="NCBI Taxonomy" id="2763033"/>
    <lineage>
        <taxon>Bacteria</taxon>
        <taxon>Bacillati</taxon>
        <taxon>Bacillota</taxon>
        <taxon>Clostridia</taxon>
        <taxon>Christensenellales</taxon>
        <taxon>Christensenellaceae</taxon>
        <taxon>Christensenella</taxon>
    </lineage>
</organism>
<dbReference type="InterPro" id="IPR038071">
    <property type="entry name" value="UROD/MetE-like_sf"/>
</dbReference>
<dbReference type="PANTHER" id="PTHR47099:SF1">
    <property type="entry name" value="METHYLCOBAMIDE:COM METHYLTRANSFERASE MTBA"/>
    <property type="match status" value="1"/>
</dbReference>
<gene>
    <name evidence="2" type="ORF">H8S18_05550</name>
</gene>
<dbReference type="Pfam" id="PF01208">
    <property type="entry name" value="URO-D"/>
    <property type="match status" value="1"/>
</dbReference>
<feature type="domain" description="Uroporphyrinogen decarboxylase (URO-D)" evidence="1">
    <location>
        <begin position="186"/>
        <end position="379"/>
    </location>
</feature>
<dbReference type="EMBL" id="JACOON010000002">
    <property type="protein sequence ID" value="MBC5647793.1"/>
    <property type="molecule type" value="Genomic_DNA"/>
</dbReference>
<protein>
    <recommendedName>
        <fullName evidence="1">Uroporphyrinogen decarboxylase (URO-D) domain-containing protein</fullName>
    </recommendedName>
</protein>
<dbReference type="Proteomes" id="UP000606889">
    <property type="component" value="Unassembled WGS sequence"/>
</dbReference>
<dbReference type="InterPro" id="IPR000257">
    <property type="entry name" value="Uroporphyrinogen_deCOase"/>
</dbReference>
<proteinExistence type="predicted"/>
<name>A0ABR7EDD5_9FIRM</name>